<comment type="caution">
    <text evidence="2">The sequence shown here is derived from an EMBL/GenBank/DDBJ whole genome shotgun (WGS) entry which is preliminary data.</text>
</comment>
<keyword evidence="3" id="KW-1185">Reference proteome</keyword>
<evidence type="ECO:0000259" key="1">
    <source>
        <dbReference type="Pfam" id="PF06983"/>
    </source>
</evidence>
<dbReference type="SUPFAM" id="SSF54593">
    <property type="entry name" value="Glyoxalase/Bleomycin resistance protein/Dihydroxybiphenyl dioxygenase"/>
    <property type="match status" value="1"/>
</dbReference>
<dbReference type="PANTHER" id="PTHR33990:SF1">
    <property type="entry name" value="PROTEIN YJDN"/>
    <property type="match status" value="1"/>
</dbReference>
<dbReference type="AlphaFoldDB" id="A0AAE3HIM5"/>
<dbReference type="EMBL" id="JANKAS010000020">
    <property type="protein sequence ID" value="MCR1900144.1"/>
    <property type="molecule type" value="Genomic_DNA"/>
</dbReference>
<organism evidence="2 3">
    <name type="scientific">Irregularibacter muris</name>
    <dbReference type="NCBI Taxonomy" id="1796619"/>
    <lineage>
        <taxon>Bacteria</taxon>
        <taxon>Bacillati</taxon>
        <taxon>Bacillota</taxon>
        <taxon>Clostridia</taxon>
        <taxon>Eubacteriales</taxon>
        <taxon>Eubacteriaceae</taxon>
        <taxon>Irregularibacter</taxon>
    </lineage>
</organism>
<evidence type="ECO:0000313" key="2">
    <source>
        <dbReference type="EMBL" id="MCR1900144.1"/>
    </source>
</evidence>
<feature type="domain" description="PhnB-like" evidence="1">
    <location>
        <begin position="2"/>
        <end position="131"/>
    </location>
</feature>
<dbReference type="Pfam" id="PF06983">
    <property type="entry name" value="3-dmu-9_3-mt"/>
    <property type="match status" value="1"/>
</dbReference>
<dbReference type="Gene3D" id="3.10.180.10">
    <property type="entry name" value="2,3-Dihydroxybiphenyl 1,2-Dioxygenase, domain 1"/>
    <property type="match status" value="1"/>
</dbReference>
<dbReference type="CDD" id="cd06588">
    <property type="entry name" value="PhnB_like"/>
    <property type="match status" value="1"/>
</dbReference>
<name>A0AAE3HIM5_9FIRM</name>
<dbReference type="InterPro" id="IPR029068">
    <property type="entry name" value="Glyas_Bleomycin-R_OHBP_Dase"/>
</dbReference>
<reference evidence="2" key="1">
    <citation type="submission" date="2022-07" db="EMBL/GenBank/DDBJ databases">
        <title>Enhanced cultured diversity of the mouse gut microbiota enables custom-made synthetic communities.</title>
        <authorList>
            <person name="Afrizal A."/>
        </authorList>
    </citation>
    <scope>NUCLEOTIDE SEQUENCE</scope>
    <source>
        <strain evidence="2">DSM 28593</strain>
    </source>
</reference>
<dbReference type="InterPro" id="IPR028973">
    <property type="entry name" value="PhnB-like"/>
</dbReference>
<gene>
    <name evidence="2" type="ORF">NSA47_14345</name>
</gene>
<evidence type="ECO:0000313" key="3">
    <source>
        <dbReference type="Proteomes" id="UP001205748"/>
    </source>
</evidence>
<protein>
    <submittedName>
        <fullName evidence="2">VOC family protein</fullName>
    </submittedName>
</protein>
<sequence>MVIPFITFNGECNKALEFYQNVFNSKVSMLQQYEEYIPEDIDTPPESLSSWILHAEMEICGTKFWFADDVSSVSKGNIVRLVITVSTAEEARKIFELLREEGHISLPPVETFYSTFHAALTDKFGVSWNIVAEESPDKN</sequence>
<dbReference type="RefSeq" id="WP_257533203.1">
    <property type="nucleotide sequence ID" value="NZ_JANKAS010000020.1"/>
</dbReference>
<dbReference type="Proteomes" id="UP001205748">
    <property type="component" value="Unassembled WGS sequence"/>
</dbReference>
<accession>A0AAE3HIM5</accession>
<proteinExistence type="predicted"/>
<dbReference type="PANTHER" id="PTHR33990">
    <property type="entry name" value="PROTEIN YJDN-RELATED"/>
    <property type="match status" value="1"/>
</dbReference>